<dbReference type="PANTHER" id="PTHR46116">
    <property type="entry name" value="(E3-INDEPENDENT) E2 UBIQUITIN-CONJUGATING ENZYME"/>
    <property type="match status" value="1"/>
</dbReference>
<keyword evidence="1" id="KW-0808">Transferase</keyword>
<dbReference type="AlphaFoldDB" id="A0A6G1ELH7"/>
<dbReference type="OrthoDB" id="632608at2759"/>
<evidence type="ECO:0000256" key="2">
    <source>
        <dbReference type="ARBA" id="ARBA00022786"/>
    </source>
</evidence>
<dbReference type="PROSITE" id="PS50127">
    <property type="entry name" value="UBC_2"/>
    <property type="match status" value="1"/>
</dbReference>
<dbReference type="SUPFAM" id="SSF54495">
    <property type="entry name" value="UBC-like"/>
    <property type="match status" value="1"/>
</dbReference>
<feature type="region of interest" description="Disordered" evidence="3">
    <location>
        <begin position="428"/>
        <end position="478"/>
    </location>
</feature>
<dbReference type="PANTHER" id="PTHR46116:SF32">
    <property type="entry name" value="OS05G0153132 PROTEIN"/>
    <property type="match status" value="1"/>
</dbReference>
<dbReference type="CDD" id="cd23837">
    <property type="entry name" value="UBCc_UBE2O"/>
    <property type="match status" value="1"/>
</dbReference>
<accession>A0A6G1ELH7</accession>
<feature type="compositionally biased region" description="Low complexity" evidence="3">
    <location>
        <begin position="428"/>
        <end position="472"/>
    </location>
</feature>
<evidence type="ECO:0000313" key="6">
    <source>
        <dbReference type="Proteomes" id="UP000479710"/>
    </source>
</evidence>
<protein>
    <recommendedName>
        <fullName evidence="4">UBC core domain-containing protein</fullName>
    </recommendedName>
</protein>
<dbReference type="InterPro" id="IPR057733">
    <property type="entry name" value="UBE2O-like_SH3-B"/>
</dbReference>
<proteinExistence type="predicted"/>
<feature type="region of interest" description="Disordered" evidence="3">
    <location>
        <begin position="494"/>
        <end position="521"/>
    </location>
</feature>
<feature type="compositionally biased region" description="Low complexity" evidence="3">
    <location>
        <begin position="494"/>
        <end position="503"/>
    </location>
</feature>
<dbReference type="Pfam" id="PF23043">
    <property type="entry name" value="SH3-B_UBE2O"/>
    <property type="match status" value="1"/>
</dbReference>
<dbReference type="Proteomes" id="UP000479710">
    <property type="component" value="Unassembled WGS sequence"/>
</dbReference>
<comment type="caution">
    <text evidence="5">The sequence shown here is derived from an EMBL/GenBank/DDBJ whole genome shotgun (WGS) entry which is preliminary data.</text>
</comment>
<evidence type="ECO:0000313" key="5">
    <source>
        <dbReference type="EMBL" id="KAF0925700.1"/>
    </source>
</evidence>
<dbReference type="GO" id="GO:0061631">
    <property type="term" value="F:ubiquitin conjugating enzyme activity"/>
    <property type="evidence" value="ECO:0007669"/>
    <property type="project" value="TreeGrafter"/>
</dbReference>
<evidence type="ECO:0000259" key="4">
    <source>
        <dbReference type="PROSITE" id="PS50127"/>
    </source>
</evidence>
<keyword evidence="6" id="KW-1185">Reference proteome</keyword>
<dbReference type="Gene3D" id="3.10.110.10">
    <property type="entry name" value="Ubiquitin Conjugating Enzyme"/>
    <property type="match status" value="1"/>
</dbReference>
<dbReference type="EMBL" id="SPHZ02000003">
    <property type="protein sequence ID" value="KAF0925700.1"/>
    <property type="molecule type" value="Genomic_DNA"/>
</dbReference>
<feature type="compositionally biased region" description="Basic and acidic residues" evidence="3">
    <location>
        <begin position="508"/>
        <end position="518"/>
    </location>
</feature>
<reference evidence="5 6" key="1">
    <citation type="submission" date="2019-11" db="EMBL/GenBank/DDBJ databases">
        <title>Whole genome sequence of Oryza granulata.</title>
        <authorList>
            <person name="Li W."/>
        </authorList>
    </citation>
    <scope>NUCLEOTIDE SEQUENCE [LARGE SCALE GENOMIC DNA]</scope>
    <source>
        <strain evidence="6">cv. Menghai</strain>
        <tissue evidence="5">Leaf</tissue>
    </source>
</reference>
<dbReference type="InterPro" id="IPR000608">
    <property type="entry name" value="UBC"/>
</dbReference>
<sequence>MVDVEEEVAAAPAPENCRLHYLDLVRFEPAGEGDEQKKHGDRGLVVYSDPEKMLMCIDGAVVDKEGSVLVVLDRSSLYPGMHVASASEPDGQIGVVAADLVEHKVDAAPSPGAQVEKKENPYKNQLRKFFFKKDMRTPRWGGRVRAVEKTMVVSVTSTTADVLWQDGTLRRGVPSLDLVPFAVVNAHEFLPGQHVVVDTMAAEPTDGSAATARRVGVVRSVDPKDQTVSVSWLEPRGARREETVGSAYDLRKYSQHDVFYGDVVVRLLPQPLKPAGAGEEAPPDAADLSWVGRVVDVRHGHVQVQWGDGETSTALHHEVRAVDMRTFLELEYEVGPWLADERHRAAARAQPPPAAAANNNAANNVAAANNNAANNVAAGNTGGPSGGANIPAPSPTLTGRVGAAVQWVIEVASQLLIQGRSYLLSGSSSSSSSEALVNGSSSSSSSSAAAATSNEARGNAEAAAPSGPAAGGDVNVEHGNGVATEAATTTAAAVASSDVSGGDAADDSAAKGKTKMDAGEDEPLGFAHFDVVQSPPDHHYLDSKREDTAQKSKWVKRVQKEWQILGDDNLPGTIYVRAFEDRMDLLRAAMVSAAGTPYHDGLFLFDLHLPPSYPAAPPQVYYHSFGLRVNPNLYPSGTICLSLLNTFDGDGTEAWQPATSTLLQVLVSVQGLVLTADPYYNEAGYDAYVGTPEGRRNAFSYAENSCLLTLRTALHLLRRPPRGFEDLVRGHFRRRGRHVLAACESYLRGARVAGDAERTCSVGFRLALGNVVPMLVEAFMEIGAEGCDRFVGELGHCPAPEALTTHDDAASSRTTD</sequence>
<keyword evidence="2" id="KW-0833">Ubl conjugation pathway</keyword>
<name>A0A6G1ELH7_9ORYZ</name>
<dbReference type="Pfam" id="PF23044">
    <property type="entry name" value="SH3-C_UBE2O"/>
    <property type="match status" value="1"/>
</dbReference>
<gene>
    <name evidence="5" type="ORF">E2562_017264</name>
</gene>
<dbReference type="InterPro" id="IPR016135">
    <property type="entry name" value="UBQ-conjugating_enzyme/RWD"/>
</dbReference>
<dbReference type="InterPro" id="IPR057734">
    <property type="entry name" value="UBE2O-like_SH3-C"/>
</dbReference>
<organism evidence="5 6">
    <name type="scientific">Oryza meyeriana var. granulata</name>
    <dbReference type="NCBI Taxonomy" id="110450"/>
    <lineage>
        <taxon>Eukaryota</taxon>
        <taxon>Viridiplantae</taxon>
        <taxon>Streptophyta</taxon>
        <taxon>Embryophyta</taxon>
        <taxon>Tracheophyta</taxon>
        <taxon>Spermatophyta</taxon>
        <taxon>Magnoliopsida</taxon>
        <taxon>Liliopsida</taxon>
        <taxon>Poales</taxon>
        <taxon>Poaceae</taxon>
        <taxon>BOP clade</taxon>
        <taxon>Oryzoideae</taxon>
        <taxon>Oryzeae</taxon>
        <taxon>Oryzinae</taxon>
        <taxon>Oryza</taxon>
        <taxon>Oryza meyeriana</taxon>
    </lineage>
</organism>
<evidence type="ECO:0000256" key="3">
    <source>
        <dbReference type="SAM" id="MobiDB-lite"/>
    </source>
</evidence>
<feature type="domain" description="UBC core" evidence="4">
    <location>
        <begin position="553"/>
        <end position="714"/>
    </location>
</feature>
<evidence type="ECO:0000256" key="1">
    <source>
        <dbReference type="ARBA" id="ARBA00022679"/>
    </source>
</evidence>
<dbReference type="SMART" id="SM00212">
    <property type="entry name" value="UBCc"/>
    <property type="match status" value="1"/>
</dbReference>
<dbReference type="Pfam" id="PF00179">
    <property type="entry name" value="UQ_con"/>
    <property type="match status" value="1"/>
</dbReference>